<dbReference type="PATRIC" id="fig|69.6.peg.4434"/>
<dbReference type="AlphaFoldDB" id="A0A0S2DNG6"/>
<keyword evidence="1" id="KW-0732">Signal</keyword>
<reference evidence="2 3" key="1">
    <citation type="submission" date="2015-11" db="EMBL/GenBank/DDBJ databases">
        <title>Genome sequences of Lysobacter enzymogenes strain C3 and Lysobacter antibioticus ATCC 29479.</title>
        <authorList>
            <person name="Kobayashi D.Y."/>
        </authorList>
    </citation>
    <scope>NUCLEOTIDE SEQUENCE [LARGE SCALE GENOMIC DNA]</scope>
    <source>
        <strain evidence="2 3">C3</strain>
    </source>
</reference>
<accession>A0A0S2DNG6</accession>
<dbReference type="EMBL" id="CP013140">
    <property type="protein sequence ID" value="ALN59839.1"/>
    <property type="molecule type" value="Genomic_DNA"/>
</dbReference>
<sequence>MKILTPFCLLLALASSAATAATPTTSFYAVGHQDDWQLFMNPNAFNDVRETTARTVIVHTTAGDAGVGTGNAGRSQPYYLAREEGALRALRFMKSAYRDVGQQQLQRTVPTINGHPIVRYASTDGRAVMYFLRLPDGGVGGSQSIALLKTAGTPVSAIDGSTTYSTWANFTATLAALVRAEASGSIDVWFNLADTDATLNPGDHTDHVYTSQAMQEARAALSTCINQALYVEYDTKNRPDNVGGNNLLTKVATWGATNSGIADMDHANSFDNDHNPWLTRTYYRVLNGTGDCAL</sequence>
<organism evidence="2 3">
    <name type="scientific">Lysobacter enzymogenes</name>
    <dbReference type="NCBI Taxonomy" id="69"/>
    <lineage>
        <taxon>Bacteria</taxon>
        <taxon>Pseudomonadati</taxon>
        <taxon>Pseudomonadota</taxon>
        <taxon>Gammaproteobacteria</taxon>
        <taxon>Lysobacterales</taxon>
        <taxon>Lysobacteraceae</taxon>
        <taxon>Lysobacter</taxon>
    </lineage>
</organism>
<feature type="chain" id="PRO_5006595026" description="GlcNAc-PI de-N-acetylase" evidence="1">
    <location>
        <begin position="21"/>
        <end position="294"/>
    </location>
</feature>
<dbReference type="KEGG" id="lez:GLE_4498"/>
<evidence type="ECO:0008006" key="4">
    <source>
        <dbReference type="Google" id="ProtNLM"/>
    </source>
</evidence>
<feature type="signal peptide" evidence="1">
    <location>
        <begin position="1"/>
        <end position="20"/>
    </location>
</feature>
<dbReference type="InterPro" id="IPR024078">
    <property type="entry name" value="LmbE-like_dom_sf"/>
</dbReference>
<evidence type="ECO:0000313" key="2">
    <source>
        <dbReference type="EMBL" id="ALN59839.1"/>
    </source>
</evidence>
<evidence type="ECO:0000313" key="3">
    <source>
        <dbReference type="Proteomes" id="UP000061569"/>
    </source>
</evidence>
<dbReference type="Gene3D" id="3.40.50.10320">
    <property type="entry name" value="LmbE-like"/>
    <property type="match status" value="1"/>
</dbReference>
<gene>
    <name evidence="2" type="ORF">GLE_4498</name>
</gene>
<name>A0A0S2DNG6_LYSEN</name>
<evidence type="ECO:0000256" key="1">
    <source>
        <dbReference type="SAM" id="SignalP"/>
    </source>
</evidence>
<dbReference type="Proteomes" id="UP000061569">
    <property type="component" value="Chromosome"/>
</dbReference>
<protein>
    <recommendedName>
        <fullName evidence="4">GlcNAc-PI de-N-acetylase</fullName>
    </recommendedName>
</protein>
<proteinExistence type="predicted"/>